<comment type="pathway">
    <text evidence="4 17">Purine metabolism; IMP biosynthesis via salvage pathway; IMP from hypoxanthine: step 1/1.</text>
</comment>
<dbReference type="NCBIfam" id="TIGR01203">
    <property type="entry name" value="HGPRTase"/>
    <property type="match status" value="1"/>
</dbReference>
<keyword evidence="9 17" id="KW-0328">Glycosyltransferase</keyword>
<dbReference type="AlphaFoldDB" id="A0A8J2U5U1"/>
<comment type="similarity">
    <text evidence="5 17">Belongs to the purine/pyrimidine phosphoribosyltransferase family.</text>
</comment>
<evidence type="ECO:0000256" key="7">
    <source>
        <dbReference type="ARBA" id="ARBA00014105"/>
    </source>
</evidence>
<dbReference type="InterPro" id="IPR000836">
    <property type="entry name" value="PRTase_dom"/>
</dbReference>
<evidence type="ECO:0000259" key="18">
    <source>
        <dbReference type="Pfam" id="PF00156"/>
    </source>
</evidence>
<dbReference type="InterPro" id="IPR005904">
    <property type="entry name" value="Hxn_phspho_trans"/>
</dbReference>
<comment type="subcellular location">
    <subcellularLocation>
        <location evidence="3 17">Cytoplasm</location>
    </subcellularLocation>
</comment>
<keyword evidence="11 17" id="KW-0479">Metal-binding</keyword>
<keyword evidence="8 17" id="KW-0963">Cytoplasm</keyword>
<keyword evidence="20" id="KW-1185">Reference proteome</keyword>
<dbReference type="FunFam" id="3.40.50.2020:FF:000006">
    <property type="entry name" value="Hypoxanthine phosphoribosyltransferase"/>
    <property type="match status" value="1"/>
</dbReference>
<dbReference type="GO" id="GO:0052657">
    <property type="term" value="F:guanine phosphoribosyltransferase activity"/>
    <property type="evidence" value="ECO:0007669"/>
    <property type="project" value="UniProtKB-ARBA"/>
</dbReference>
<comment type="catalytic activity">
    <reaction evidence="16">
        <text>IMP + diphosphate = hypoxanthine + 5-phospho-alpha-D-ribose 1-diphosphate</text>
        <dbReference type="Rhea" id="RHEA:17973"/>
        <dbReference type="ChEBI" id="CHEBI:17368"/>
        <dbReference type="ChEBI" id="CHEBI:33019"/>
        <dbReference type="ChEBI" id="CHEBI:58017"/>
        <dbReference type="ChEBI" id="CHEBI:58053"/>
        <dbReference type="EC" id="2.4.2.8"/>
    </reaction>
    <physiologicalReaction direction="right-to-left" evidence="16">
        <dbReference type="Rhea" id="RHEA:17975"/>
    </physiologicalReaction>
</comment>
<dbReference type="SUPFAM" id="SSF53271">
    <property type="entry name" value="PRTase-like"/>
    <property type="match status" value="1"/>
</dbReference>
<feature type="domain" description="Phosphoribosyltransferase" evidence="18">
    <location>
        <begin position="13"/>
        <end position="160"/>
    </location>
</feature>
<proteinExistence type="inferred from homology"/>
<dbReference type="GO" id="GO:0000287">
    <property type="term" value="F:magnesium ion binding"/>
    <property type="evidence" value="ECO:0007669"/>
    <property type="project" value="TreeGrafter"/>
</dbReference>
<comment type="function">
    <text evidence="2">Purine salvage pathway enzyme which catalyzes the transfer of the ribosyl-5-phosphate group from 5-phospho-alpha-D-ribose 1-diphosphate (PRPP) to the N9 position of hypoxanthine to yield IMP (inosine 5'-monophosphate). To a lesser extent, can also act on guanine leading to GMP, but shows a highly less efficient activity with xanthine.</text>
</comment>
<protein>
    <recommendedName>
        <fullName evidence="7 17">Hypoxanthine phosphoribosyltransferase</fullName>
        <ecNumber evidence="6 17">2.4.2.8</ecNumber>
    </recommendedName>
</protein>
<evidence type="ECO:0000256" key="14">
    <source>
        <dbReference type="ARBA" id="ARBA00022842"/>
    </source>
</evidence>
<dbReference type="GO" id="GO:0006178">
    <property type="term" value="P:guanine salvage"/>
    <property type="evidence" value="ECO:0007669"/>
    <property type="project" value="TreeGrafter"/>
</dbReference>
<evidence type="ECO:0000256" key="3">
    <source>
        <dbReference type="ARBA" id="ARBA00004496"/>
    </source>
</evidence>
<gene>
    <name evidence="19" type="primary">hpt</name>
    <name evidence="19" type="ORF">GCM10011369_22760</name>
</gene>
<dbReference type="Proteomes" id="UP000619743">
    <property type="component" value="Unassembled WGS sequence"/>
</dbReference>
<comment type="cofactor">
    <cofactor evidence="1 17">
        <name>Mg(2+)</name>
        <dbReference type="ChEBI" id="CHEBI:18420"/>
    </cofactor>
</comment>
<keyword evidence="12 17" id="KW-0660">Purine salvage</keyword>
<evidence type="ECO:0000256" key="17">
    <source>
        <dbReference type="RuleBase" id="RU364099"/>
    </source>
</evidence>
<keyword evidence="14 17" id="KW-0460">Magnesium</keyword>
<evidence type="ECO:0000256" key="6">
    <source>
        <dbReference type="ARBA" id="ARBA00011895"/>
    </source>
</evidence>
<organism evidence="19 20">
    <name type="scientific">Neiella marina</name>
    <dbReference type="NCBI Taxonomy" id="508461"/>
    <lineage>
        <taxon>Bacteria</taxon>
        <taxon>Pseudomonadati</taxon>
        <taxon>Pseudomonadota</taxon>
        <taxon>Gammaproteobacteria</taxon>
        <taxon>Alteromonadales</taxon>
        <taxon>Echinimonadaceae</taxon>
        <taxon>Neiella</taxon>
    </lineage>
</organism>
<evidence type="ECO:0000256" key="13">
    <source>
        <dbReference type="ARBA" id="ARBA00022741"/>
    </source>
</evidence>
<dbReference type="InterPro" id="IPR029057">
    <property type="entry name" value="PRTase-like"/>
</dbReference>
<sequence>MIEHKVEQMISAEELQQRVKELGDEISTYYAGSEHLILVGLLRGSVIFMADLARAIDQPVTLDFMTVSSYGNAMSSTRDVKVLKDLDEDIEGADVLIIEDIVDSGHTLSKVLAMLALRNPRSLKICTLLDKPSGREVDVAAKWIGFEVPDTFVVGYGIDYSQRYRNLPFLGKVVPV</sequence>
<comment type="catalytic activity">
    <reaction evidence="15">
        <text>GMP + diphosphate = guanine + 5-phospho-alpha-D-ribose 1-diphosphate</text>
        <dbReference type="Rhea" id="RHEA:25424"/>
        <dbReference type="ChEBI" id="CHEBI:16235"/>
        <dbReference type="ChEBI" id="CHEBI:33019"/>
        <dbReference type="ChEBI" id="CHEBI:58017"/>
        <dbReference type="ChEBI" id="CHEBI:58115"/>
        <dbReference type="EC" id="2.4.2.8"/>
    </reaction>
    <physiologicalReaction direction="right-to-left" evidence="15">
        <dbReference type="Rhea" id="RHEA:25426"/>
    </physiologicalReaction>
</comment>
<evidence type="ECO:0000256" key="1">
    <source>
        <dbReference type="ARBA" id="ARBA00001946"/>
    </source>
</evidence>
<name>A0A8J2U5U1_9GAMM</name>
<dbReference type="InterPro" id="IPR050408">
    <property type="entry name" value="HGPRT"/>
</dbReference>
<dbReference type="PANTHER" id="PTHR43340">
    <property type="entry name" value="HYPOXANTHINE-GUANINE PHOSPHORIBOSYLTRANSFERASE"/>
    <property type="match status" value="1"/>
</dbReference>
<dbReference type="GO" id="GO:0046100">
    <property type="term" value="P:hypoxanthine metabolic process"/>
    <property type="evidence" value="ECO:0007669"/>
    <property type="project" value="TreeGrafter"/>
</dbReference>
<dbReference type="UniPathway" id="UPA00591">
    <property type="reaction ID" value="UER00648"/>
</dbReference>
<reference evidence="20" key="1">
    <citation type="journal article" date="2019" name="Int. J. Syst. Evol. Microbiol.">
        <title>The Global Catalogue of Microorganisms (GCM) 10K type strain sequencing project: providing services to taxonomists for standard genome sequencing and annotation.</title>
        <authorList>
            <consortium name="The Broad Institute Genomics Platform"/>
            <consortium name="The Broad Institute Genome Sequencing Center for Infectious Disease"/>
            <person name="Wu L."/>
            <person name="Ma J."/>
        </authorList>
    </citation>
    <scope>NUCLEOTIDE SEQUENCE [LARGE SCALE GENOMIC DNA]</scope>
    <source>
        <strain evidence="20">CGMCC 1.10130</strain>
    </source>
</reference>
<dbReference type="Pfam" id="PF00156">
    <property type="entry name" value="Pribosyltran"/>
    <property type="match status" value="1"/>
</dbReference>
<dbReference type="GO" id="GO:0005829">
    <property type="term" value="C:cytosol"/>
    <property type="evidence" value="ECO:0007669"/>
    <property type="project" value="TreeGrafter"/>
</dbReference>
<evidence type="ECO:0000256" key="15">
    <source>
        <dbReference type="ARBA" id="ARBA00048811"/>
    </source>
</evidence>
<evidence type="ECO:0000256" key="8">
    <source>
        <dbReference type="ARBA" id="ARBA00022490"/>
    </source>
</evidence>
<evidence type="ECO:0000256" key="11">
    <source>
        <dbReference type="ARBA" id="ARBA00022723"/>
    </source>
</evidence>
<keyword evidence="13 17" id="KW-0547">Nucleotide-binding</keyword>
<evidence type="ECO:0000256" key="4">
    <source>
        <dbReference type="ARBA" id="ARBA00004669"/>
    </source>
</evidence>
<accession>A0A8J2U5U1</accession>
<dbReference type="Gene3D" id="3.40.50.2020">
    <property type="match status" value="1"/>
</dbReference>
<dbReference type="GO" id="GO:0032264">
    <property type="term" value="P:IMP salvage"/>
    <property type="evidence" value="ECO:0007669"/>
    <property type="project" value="UniProtKB-UniPathway"/>
</dbReference>
<evidence type="ECO:0000313" key="19">
    <source>
        <dbReference type="EMBL" id="GGA80259.1"/>
    </source>
</evidence>
<dbReference type="PANTHER" id="PTHR43340:SF1">
    <property type="entry name" value="HYPOXANTHINE PHOSPHORIBOSYLTRANSFERASE"/>
    <property type="match status" value="1"/>
</dbReference>
<dbReference type="EMBL" id="BMDX01000011">
    <property type="protein sequence ID" value="GGA80259.1"/>
    <property type="molecule type" value="Genomic_DNA"/>
</dbReference>
<evidence type="ECO:0000256" key="2">
    <source>
        <dbReference type="ARBA" id="ARBA00003637"/>
    </source>
</evidence>
<evidence type="ECO:0000313" key="20">
    <source>
        <dbReference type="Proteomes" id="UP000619743"/>
    </source>
</evidence>
<dbReference type="GO" id="GO:0000166">
    <property type="term" value="F:nucleotide binding"/>
    <property type="evidence" value="ECO:0007669"/>
    <property type="project" value="UniProtKB-KW"/>
</dbReference>
<comment type="caution">
    <text evidence="19">The sequence shown here is derived from an EMBL/GenBank/DDBJ whole genome shotgun (WGS) entry which is preliminary data.</text>
</comment>
<dbReference type="EC" id="2.4.2.8" evidence="6 17"/>
<dbReference type="CDD" id="cd06223">
    <property type="entry name" value="PRTases_typeI"/>
    <property type="match status" value="1"/>
</dbReference>
<evidence type="ECO:0000256" key="9">
    <source>
        <dbReference type="ARBA" id="ARBA00022676"/>
    </source>
</evidence>
<evidence type="ECO:0000256" key="5">
    <source>
        <dbReference type="ARBA" id="ARBA00008391"/>
    </source>
</evidence>
<evidence type="ECO:0000256" key="10">
    <source>
        <dbReference type="ARBA" id="ARBA00022679"/>
    </source>
</evidence>
<dbReference type="GO" id="GO:0032263">
    <property type="term" value="P:GMP salvage"/>
    <property type="evidence" value="ECO:0007669"/>
    <property type="project" value="TreeGrafter"/>
</dbReference>
<dbReference type="GO" id="GO:0006166">
    <property type="term" value="P:purine ribonucleoside salvage"/>
    <property type="evidence" value="ECO:0007669"/>
    <property type="project" value="UniProtKB-KW"/>
</dbReference>
<dbReference type="GO" id="GO:0004422">
    <property type="term" value="F:hypoxanthine phosphoribosyltransferase activity"/>
    <property type="evidence" value="ECO:0007669"/>
    <property type="project" value="InterPro"/>
</dbReference>
<evidence type="ECO:0000256" key="12">
    <source>
        <dbReference type="ARBA" id="ARBA00022726"/>
    </source>
</evidence>
<evidence type="ECO:0000256" key="16">
    <source>
        <dbReference type="ARBA" id="ARBA00049402"/>
    </source>
</evidence>
<keyword evidence="10 17" id="KW-0808">Transferase</keyword>